<dbReference type="InParanoid" id="A0A251TDD4"/>
<dbReference type="Gramene" id="mRNA:HanXRQr2_Chr11g0508871">
    <property type="protein sequence ID" value="CDS:HanXRQr2_Chr11g0508871.1"/>
    <property type="gene ID" value="HanXRQr2_Chr11g0508871"/>
</dbReference>
<dbReference type="AlphaFoldDB" id="A0A251TDD4"/>
<name>A0A251TDD4_HELAN</name>
<evidence type="ECO:0000313" key="2">
    <source>
        <dbReference type="EMBL" id="OTG08763.1"/>
    </source>
</evidence>
<dbReference type="Proteomes" id="UP000215914">
    <property type="component" value="Chromosome 11"/>
</dbReference>
<evidence type="ECO:0000313" key="3">
    <source>
        <dbReference type="Proteomes" id="UP000215914"/>
    </source>
</evidence>
<evidence type="ECO:0000313" key="1">
    <source>
        <dbReference type="EMBL" id="KAF5783519.1"/>
    </source>
</evidence>
<dbReference type="EMBL" id="MNCJ02000326">
    <property type="protein sequence ID" value="KAF5783519.1"/>
    <property type="molecule type" value="Genomic_DNA"/>
</dbReference>
<sequence>MIIDKILLICRSRSQCRNVLQVKFNQIRNSEIQKLSLSKNSDQQVKLIIYIE</sequence>
<keyword evidence="3" id="KW-1185">Reference proteome</keyword>
<reference evidence="2" key="2">
    <citation type="submission" date="2017-02" db="EMBL/GenBank/DDBJ databases">
        <title>Sunflower complete genome.</title>
        <authorList>
            <person name="Langlade N."/>
            <person name="Munos S."/>
        </authorList>
    </citation>
    <scope>NUCLEOTIDE SEQUENCE [LARGE SCALE GENOMIC DNA]</scope>
    <source>
        <tissue evidence="2">Leaves</tissue>
    </source>
</reference>
<proteinExistence type="predicted"/>
<reference evidence="1" key="3">
    <citation type="submission" date="2020-06" db="EMBL/GenBank/DDBJ databases">
        <title>Helianthus annuus Genome sequencing and assembly Release 2.</title>
        <authorList>
            <person name="Gouzy J."/>
            <person name="Langlade N."/>
            <person name="Munos S."/>
        </authorList>
    </citation>
    <scope>NUCLEOTIDE SEQUENCE</scope>
    <source>
        <tissue evidence="1">Leaves</tissue>
    </source>
</reference>
<protein>
    <submittedName>
        <fullName evidence="2">Uncharacterized protein</fullName>
    </submittedName>
</protein>
<dbReference type="EMBL" id="CM007900">
    <property type="protein sequence ID" value="OTG08763.1"/>
    <property type="molecule type" value="Genomic_DNA"/>
</dbReference>
<reference evidence="1 3" key="1">
    <citation type="journal article" date="2017" name="Nature">
        <title>The sunflower genome provides insights into oil metabolism, flowering and Asterid evolution.</title>
        <authorList>
            <person name="Badouin H."/>
            <person name="Gouzy J."/>
            <person name="Grassa C.J."/>
            <person name="Murat F."/>
            <person name="Staton S.E."/>
            <person name="Cottret L."/>
            <person name="Lelandais-Briere C."/>
            <person name="Owens G.L."/>
            <person name="Carrere S."/>
            <person name="Mayjonade B."/>
            <person name="Legrand L."/>
            <person name="Gill N."/>
            <person name="Kane N.C."/>
            <person name="Bowers J.E."/>
            <person name="Hubner S."/>
            <person name="Bellec A."/>
            <person name="Berard A."/>
            <person name="Berges H."/>
            <person name="Blanchet N."/>
            <person name="Boniface M.C."/>
            <person name="Brunel D."/>
            <person name="Catrice O."/>
            <person name="Chaidir N."/>
            <person name="Claudel C."/>
            <person name="Donnadieu C."/>
            <person name="Faraut T."/>
            <person name="Fievet G."/>
            <person name="Helmstetter N."/>
            <person name="King M."/>
            <person name="Knapp S.J."/>
            <person name="Lai Z."/>
            <person name="Le Paslier M.C."/>
            <person name="Lippi Y."/>
            <person name="Lorenzon L."/>
            <person name="Mandel J.R."/>
            <person name="Marage G."/>
            <person name="Marchand G."/>
            <person name="Marquand E."/>
            <person name="Bret-Mestries E."/>
            <person name="Morien E."/>
            <person name="Nambeesan S."/>
            <person name="Nguyen T."/>
            <person name="Pegot-Espagnet P."/>
            <person name="Pouilly N."/>
            <person name="Raftis F."/>
            <person name="Sallet E."/>
            <person name="Schiex T."/>
            <person name="Thomas J."/>
            <person name="Vandecasteele C."/>
            <person name="Vares D."/>
            <person name="Vear F."/>
            <person name="Vautrin S."/>
            <person name="Crespi M."/>
            <person name="Mangin B."/>
            <person name="Burke J.M."/>
            <person name="Salse J."/>
            <person name="Munos S."/>
            <person name="Vincourt P."/>
            <person name="Rieseberg L.H."/>
            <person name="Langlade N.B."/>
        </authorList>
    </citation>
    <scope>NUCLEOTIDE SEQUENCE [LARGE SCALE GENOMIC DNA]</scope>
    <source>
        <strain evidence="3">cv. SF193</strain>
        <tissue evidence="1">Leaves</tissue>
    </source>
</reference>
<accession>A0A251TDD4</accession>
<gene>
    <name evidence="2" type="ORF">HannXRQ_Chr11g0345341</name>
    <name evidence="1" type="ORF">HanXRQr2_Chr11g0508871</name>
</gene>
<organism evidence="2 3">
    <name type="scientific">Helianthus annuus</name>
    <name type="common">Common sunflower</name>
    <dbReference type="NCBI Taxonomy" id="4232"/>
    <lineage>
        <taxon>Eukaryota</taxon>
        <taxon>Viridiplantae</taxon>
        <taxon>Streptophyta</taxon>
        <taxon>Embryophyta</taxon>
        <taxon>Tracheophyta</taxon>
        <taxon>Spermatophyta</taxon>
        <taxon>Magnoliopsida</taxon>
        <taxon>eudicotyledons</taxon>
        <taxon>Gunneridae</taxon>
        <taxon>Pentapetalae</taxon>
        <taxon>asterids</taxon>
        <taxon>campanulids</taxon>
        <taxon>Asterales</taxon>
        <taxon>Asteraceae</taxon>
        <taxon>Asteroideae</taxon>
        <taxon>Heliantheae alliance</taxon>
        <taxon>Heliantheae</taxon>
        <taxon>Helianthus</taxon>
    </lineage>
</organism>